<name>A0ABW7CBV7_9CYAN</name>
<dbReference type="SFLD" id="SFLDF00009">
    <property type="entry name" value="o-succinylbenzoate_synthase"/>
    <property type="match status" value="1"/>
</dbReference>
<reference evidence="8" key="1">
    <citation type="journal article" date="2024" name="Algal Res.">
        <title>Biochemical, toxicological and genomic investigation of a high-biomass producing Limnothrix strain isolated from Italian shallow drinking water reservoir.</title>
        <authorList>
            <person name="Simonazzi M."/>
            <person name="Shishido T.K."/>
            <person name="Delbaje E."/>
            <person name="Wahlsten M."/>
            <person name="Fewer D.P."/>
            <person name="Sivonen K."/>
            <person name="Pezzolesi L."/>
            <person name="Pistocchi R."/>
        </authorList>
    </citation>
    <scope>NUCLEOTIDE SEQUENCE [LARGE SCALE GENOMIC DNA]</scope>
    <source>
        <strain evidence="8">LRLZ20PSL1</strain>
    </source>
</reference>
<evidence type="ECO:0000259" key="6">
    <source>
        <dbReference type="SMART" id="SM00922"/>
    </source>
</evidence>
<dbReference type="CDD" id="cd03320">
    <property type="entry name" value="OSBS"/>
    <property type="match status" value="1"/>
</dbReference>
<dbReference type="NCBIfam" id="TIGR01927">
    <property type="entry name" value="menC_gam_Gplu"/>
    <property type="match status" value="1"/>
</dbReference>
<feature type="binding site" evidence="4">
    <location>
        <position position="225"/>
    </location>
    <ligand>
        <name>Mg(2+)</name>
        <dbReference type="ChEBI" id="CHEBI:18420"/>
    </ligand>
</feature>
<evidence type="ECO:0000256" key="4">
    <source>
        <dbReference type="HAMAP-Rule" id="MF_00470"/>
    </source>
</evidence>
<dbReference type="EMBL" id="JAZAQF010000069">
    <property type="protein sequence ID" value="MFG3818348.1"/>
    <property type="molecule type" value="Genomic_DNA"/>
</dbReference>
<dbReference type="PANTHER" id="PTHR48073:SF2">
    <property type="entry name" value="O-SUCCINYLBENZOATE SYNTHASE"/>
    <property type="match status" value="1"/>
</dbReference>
<dbReference type="EC" id="4.2.1.113" evidence="4 5"/>
<feature type="active site" description="Proton acceptor" evidence="4">
    <location>
        <position position="249"/>
    </location>
</feature>
<feature type="active site" description="Proton donor" evidence="4">
    <location>
        <position position="145"/>
    </location>
</feature>
<dbReference type="InterPro" id="IPR041338">
    <property type="entry name" value="OSBS_N"/>
</dbReference>
<evidence type="ECO:0000313" key="8">
    <source>
        <dbReference type="Proteomes" id="UP001604335"/>
    </source>
</evidence>
<feature type="domain" description="Mandelate racemase/muconate lactonizing enzyme C-terminal" evidence="6">
    <location>
        <begin position="124"/>
        <end position="221"/>
    </location>
</feature>
<evidence type="ECO:0000256" key="3">
    <source>
        <dbReference type="ARBA" id="ARBA00023239"/>
    </source>
</evidence>
<dbReference type="SUPFAM" id="SSF51604">
    <property type="entry name" value="Enolase C-terminal domain-like"/>
    <property type="match status" value="1"/>
</dbReference>
<dbReference type="GO" id="GO:0043748">
    <property type="term" value="F:O-succinylbenzoate synthase activity"/>
    <property type="evidence" value="ECO:0007669"/>
    <property type="project" value="UniProtKB-EC"/>
</dbReference>
<comment type="similarity">
    <text evidence="4">Belongs to the mandelate racemase/muconate lactonizing enzyme family. MenC type 1 subfamily.</text>
</comment>
<dbReference type="SMART" id="SM00922">
    <property type="entry name" value="MR_MLE"/>
    <property type="match status" value="1"/>
</dbReference>
<evidence type="ECO:0000256" key="5">
    <source>
        <dbReference type="NCBIfam" id="TIGR01927"/>
    </source>
</evidence>
<keyword evidence="2 4" id="KW-0460">Magnesium</keyword>
<evidence type="ECO:0000313" key="7">
    <source>
        <dbReference type="EMBL" id="MFG3818348.1"/>
    </source>
</evidence>
<sequence length="325" mass="36243">MRSNRLNVQFRYYERNFVRPLQTSYGSWAKREGIVVRLRDEANRFGWGEIAPLPWFGTETLEQAIAFLRSLDGEISPAQLWQIPDTLPCCQFALESAFKSLANDREPTPFTLPPDRLAALLPAGERVLSSWQNPWTAGHRTFKWKIGVFTSELEWGWFAQLLGNLPPEGRLRLDANGALTEAACRGWLERCDGAGDRVEFLEQPLAQVAPMQAIAPHFRTPIALDESVTQFKHLQAAVQGGWRGLFVLKPSIAGFPSRLQATIQTRGLDCVFSSVFESFVGQGAALRLAEVGARPGGARALGFGVGSWLDPLPPRWLAGLWNRRS</sequence>
<dbReference type="InterPro" id="IPR029065">
    <property type="entry name" value="Enolase_C-like"/>
</dbReference>
<dbReference type="SFLD" id="SFLDG00180">
    <property type="entry name" value="muconate_cycloisomerase"/>
    <property type="match status" value="1"/>
</dbReference>
<proteinExistence type="inferred from homology"/>
<comment type="catalytic activity">
    <reaction evidence="4">
        <text>(1R,6R)-6-hydroxy-2-succinyl-cyclohexa-2,4-diene-1-carboxylate = 2-succinylbenzoate + H2O</text>
        <dbReference type="Rhea" id="RHEA:10196"/>
        <dbReference type="ChEBI" id="CHEBI:15377"/>
        <dbReference type="ChEBI" id="CHEBI:18325"/>
        <dbReference type="ChEBI" id="CHEBI:58689"/>
        <dbReference type="EC" id="4.2.1.113"/>
    </reaction>
</comment>
<comment type="pathway">
    <text evidence="4">Cofactor biosynthesis; phylloquinone biosynthesis.</text>
</comment>
<dbReference type="InterPro" id="IPR013342">
    <property type="entry name" value="Mandelate_racemase_C"/>
</dbReference>
<keyword evidence="1 4" id="KW-0479">Metal-binding</keyword>
<dbReference type="Gene3D" id="3.20.20.120">
    <property type="entry name" value="Enolase-like C-terminal domain"/>
    <property type="match status" value="1"/>
</dbReference>
<dbReference type="SUPFAM" id="SSF54826">
    <property type="entry name" value="Enolase N-terminal domain-like"/>
    <property type="match status" value="1"/>
</dbReference>
<dbReference type="NCBIfam" id="NF002739">
    <property type="entry name" value="PRK02714.1"/>
    <property type="match status" value="1"/>
</dbReference>
<dbReference type="RefSeq" id="WP_393013650.1">
    <property type="nucleotide sequence ID" value="NZ_JAZAQF010000069.1"/>
</dbReference>
<dbReference type="Proteomes" id="UP001604335">
    <property type="component" value="Unassembled WGS sequence"/>
</dbReference>
<comment type="caution">
    <text evidence="7">The sequence shown here is derived from an EMBL/GenBank/DDBJ whole genome shotgun (WGS) entry which is preliminary data.</text>
</comment>
<dbReference type="Pfam" id="PF13378">
    <property type="entry name" value="MR_MLE_C"/>
    <property type="match status" value="1"/>
</dbReference>
<comment type="function">
    <text evidence="4">Converts 2-succinyl-6-hydroxy-2,4-cyclohexadiene-1-carboxylate (SHCHC) to 2-succinylbenzoate (OSB).</text>
</comment>
<dbReference type="Pfam" id="PF21508">
    <property type="entry name" value="MenC_N"/>
    <property type="match status" value="1"/>
</dbReference>
<dbReference type="Gene3D" id="3.30.390.10">
    <property type="entry name" value="Enolase-like, N-terminal domain"/>
    <property type="match status" value="1"/>
</dbReference>
<comment type="pathway">
    <text evidence="4">Quinol/quinone metabolism; 1,4-dihydroxy-2-naphthoate biosynthesis; 1,4-dihydroxy-2-naphthoate from chorismate: step 4/7.</text>
</comment>
<dbReference type="HAMAP" id="MF_00470">
    <property type="entry name" value="MenC_1"/>
    <property type="match status" value="1"/>
</dbReference>
<dbReference type="InterPro" id="IPR010196">
    <property type="entry name" value="OSB_synthase_MenC1"/>
</dbReference>
<protein>
    <recommendedName>
        <fullName evidence="4 5">o-succinylbenzoate synthase</fullName>
        <shortName evidence="4">OSB synthase</shortName>
        <shortName evidence="4">OSBS</shortName>
        <ecNumber evidence="4 5">4.2.1.113</ecNumber>
    </recommendedName>
    <alternativeName>
        <fullName evidence="4">4-(2'-carboxyphenyl)-4-oxybutyric acid synthase</fullName>
    </alternativeName>
    <alternativeName>
        <fullName evidence="4">o-succinylbenzoic acid synthase</fullName>
    </alternativeName>
</protein>
<gene>
    <name evidence="4" type="primary">menC</name>
    <name evidence="7" type="ORF">VPK24_11925</name>
</gene>
<dbReference type="PANTHER" id="PTHR48073">
    <property type="entry name" value="O-SUCCINYLBENZOATE SYNTHASE-RELATED"/>
    <property type="match status" value="1"/>
</dbReference>
<accession>A0ABW7CBV7</accession>
<comment type="cofactor">
    <cofactor evidence="4">
        <name>a divalent metal cation</name>
        <dbReference type="ChEBI" id="CHEBI:60240"/>
    </cofactor>
</comment>
<dbReference type="InterPro" id="IPR029017">
    <property type="entry name" value="Enolase-like_N"/>
</dbReference>
<feature type="binding site" evidence="4">
    <location>
        <position position="202"/>
    </location>
    <ligand>
        <name>Mg(2+)</name>
        <dbReference type="ChEBI" id="CHEBI:18420"/>
    </ligand>
</feature>
<organism evidence="7 8">
    <name type="scientific">Limnothrix redekei LRLZ20PSL1</name>
    <dbReference type="NCBI Taxonomy" id="3112953"/>
    <lineage>
        <taxon>Bacteria</taxon>
        <taxon>Bacillati</taxon>
        <taxon>Cyanobacteriota</taxon>
        <taxon>Cyanophyceae</taxon>
        <taxon>Pseudanabaenales</taxon>
        <taxon>Pseudanabaenaceae</taxon>
        <taxon>Limnothrix</taxon>
    </lineage>
</organism>
<evidence type="ECO:0000256" key="2">
    <source>
        <dbReference type="ARBA" id="ARBA00022842"/>
    </source>
</evidence>
<dbReference type="InterPro" id="IPR036849">
    <property type="entry name" value="Enolase-like_C_sf"/>
</dbReference>
<feature type="binding site" evidence="4">
    <location>
        <position position="174"/>
    </location>
    <ligand>
        <name>Mg(2+)</name>
        <dbReference type="ChEBI" id="CHEBI:18420"/>
    </ligand>
</feature>
<evidence type="ECO:0000256" key="1">
    <source>
        <dbReference type="ARBA" id="ARBA00022723"/>
    </source>
</evidence>
<keyword evidence="3 4" id="KW-0456">Lyase</keyword>
<dbReference type="SFLD" id="SFLDS00001">
    <property type="entry name" value="Enolase"/>
    <property type="match status" value="1"/>
</dbReference>
<keyword evidence="8" id="KW-1185">Reference proteome</keyword>